<dbReference type="InterPro" id="IPR018723">
    <property type="entry name" value="DUF2254_membrane"/>
</dbReference>
<sequence>MISKWRWIVLRFVKRLWFRPAIFALIGLATALFSVFFSPQLPPSLAGKIGADAVDGILNILATSMLTVTTFSLTSMVTAYGSAASNATPRATRLVVEDSTTQNVVATFIGAFLFSLVGIVSLSTGAYGDQGRVILFVATLIVIAVIVLTLLRWVDHLSRLGQMIDTIGRVEAATANAMQARQGNPYLGGLPLPKSPESDLSGFIIHAQAIGYIQHVDVGALNTIAKEHKTVLDLMAVSGSFAGPNRPIAKLGVAVDDKTKASIQAAFTIADTRSYEQDPRFGFCVLSEIASRALSPAVNDPGTAIDVIGRAVRLLAMMQPGEDEKTDPERKTSDVAFPHVRVPALDIQDLFADVFAPIGRDGAAMIEVQICLQKALADLSSYGDDFTLAARTQSRRAMQHAKKALVLAEDFDRLSDIRTDI</sequence>
<comment type="caution">
    <text evidence="2">The sequence shown here is derived from an EMBL/GenBank/DDBJ whole genome shotgun (WGS) entry which is preliminary data.</text>
</comment>
<evidence type="ECO:0000313" key="3">
    <source>
        <dbReference type="Proteomes" id="UP000310754"/>
    </source>
</evidence>
<gene>
    <name evidence="2" type="ORF">E6C51_03435</name>
</gene>
<organism evidence="2 3">
    <name type="scientific">Allorhizobium terrae</name>
    <dbReference type="NCBI Taxonomy" id="1848972"/>
    <lineage>
        <taxon>Bacteria</taxon>
        <taxon>Pseudomonadati</taxon>
        <taxon>Pseudomonadota</taxon>
        <taxon>Alphaproteobacteria</taxon>
        <taxon>Hyphomicrobiales</taxon>
        <taxon>Rhizobiaceae</taxon>
        <taxon>Rhizobium/Agrobacterium group</taxon>
        <taxon>Allorhizobium</taxon>
    </lineage>
</organism>
<dbReference type="EMBL" id="SSOA01000001">
    <property type="protein sequence ID" value="THF54154.1"/>
    <property type="molecule type" value="Genomic_DNA"/>
</dbReference>
<protein>
    <submittedName>
        <fullName evidence="2">DUF2254 domain-containing protein</fullName>
    </submittedName>
</protein>
<dbReference type="AlphaFoldDB" id="A0A4S4A736"/>
<keyword evidence="1" id="KW-0472">Membrane</keyword>
<keyword evidence="1" id="KW-0812">Transmembrane</keyword>
<evidence type="ECO:0000313" key="2">
    <source>
        <dbReference type="EMBL" id="THF54154.1"/>
    </source>
</evidence>
<keyword evidence="1" id="KW-1133">Transmembrane helix</keyword>
<name>A0A4S4A736_9HYPH</name>
<keyword evidence="3" id="KW-1185">Reference proteome</keyword>
<dbReference type="RefSeq" id="WP_190235017.1">
    <property type="nucleotide sequence ID" value="NZ_SSOA01000001.1"/>
</dbReference>
<dbReference type="Pfam" id="PF10011">
    <property type="entry name" value="DUF2254"/>
    <property type="match status" value="1"/>
</dbReference>
<feature type="transmembrane region" description="Helical" evidence="1">
    <location>
        <begin position="104"/>
        <end position="127"/>
    </location>
</feature>
<accession>A0A4S4A736</accession>
<reference evidence="2 3" key="1">
    <citation type="submission" date="2019-04" db="EMBL/GenBank/DDBJ databases">
        <title>Rhizobium terrae sp. nov., isolated from a paddy soil.</title>
        <authorList>
            <person name="Lin S.-Y."/>
            <person name="Hameed A."/>
            <person name="Huang H.-I."/>
            <person name="Young C.-C."/>
        </authorList>
    </citation>
    <scope>NUCLEOTIDE SEQUENCE [LARGE SCALE GENOMIC DNA]</scope>
    <source>
        <strain evidence="2 3">CC-HIH110</strain>
    </source>
</reference>
<evidence type="ECO:0000256" key="1">
    <source>
        <dbReference type="SAM" id="Phobius"/>
    </source>
</evidence>
<feature type="transmembrane region" description="Helical" evidence="1">
    <location>
        <begin position="57"/>
        <end position="83"/>
    </location>
</feature>
<feature type="transmembrane region" description="Helical" evidence="1">
    <location>
        <begin position="16"/>
        <end position="37"/>
    </location>
</feature>
<feature type="transmembrane region" description="Helical" evidence="1">
    <location>
        <begin position="133"/>
        <end position="154"/>
    </location>
</feature>
<dbReference type="Proteomes" id="UP000310754">
    <property type="component" value="Unassembled WGS sequence"/>
</dbReference>
<proteinExistence type="predicted"/>